<evidence type="ECO:0000256" key="5">
    <source>
        <dbReference type="ARBA" id="ARBA00023015"/>
    </source>
</evidence>
<sequence>MLAKALEASQLVSLFYFKKLPNGLLDKTKVTCTICKAEFRYHRSNSSLCYHLRAKHPAESTSTGPCQSTPQDYGARGRITKQVSEKLTNSLVVWIAKNCRPVCIVEDDGLREVIRAASGDVCYNLPSRETIVSRLHTLYEDQRAQRSSKLVQVRNVALTGDHWTSVNNDNYLGVTAHFIDNDWTLQSFALTVSKTEERQCAEACAEHFLSVANEWKIKDKLTTFGTDSARNMVAAARLLPFEHMPCTAHILQRTITVSLNDSEFERVLAKCRKVVGHFKQSPANAQELKEQQVAHGHKTEPLVRDVPARWSSTLEMIKRIQRNKSVLTTILAQQNSMVTMLTDQELDMLQKLEELLEPCRYVTELLGGKQYVSCSVVLPALCYLFRVMELSDDDPVYVLRFKKVFTTDLGQRRDSTNLTWLKIATALDPRFKDLKCLSKDERREVWASVHDLVMAETHAHQPSAQTTEEPSPKKRKISICLLGTSDSDSEEEEDSIDRCLDRYKAEPKIDIEECPLQWWLKREGAHARLAPIACKYLSTPATTVPCERLFSLSGHIIQKRSASFTFFIFVVAFCFVRQFESSKSLKGNIGLPLSFRFSLSAFAVVVIFIVIINDVGVFILLVNRKKSFFLFLLTIIRFRYSAVITDFLR</sequence>
<dbReference type="GO" id="GO:0003677">
    <property type="term" value="F:DNA binding"/>
    <property type="evidence" value="ECO:0007669"/>
    <property type="project" value="UniProtKB-KW"/>
</dbReference>
<evidence type="ECO:0000256" key="3">
    <source>
        <dbReference type="ARBA" id="ARBA00022771"/>
    </source>
</evidence>
<proteinExistence type="predicted"/>
<dbReference type="PANTHER" id="PTHR46481">
    <property type="entry name" value="ZINC FINGER BED DOMAIN-CONTAINING PROTEIN 4"/>
    <property type="match status" value="1"/>
</dbReference>
<dbReference type="SUPFAM" id="SSF53098">
    <property type="entry name" value="Ribonuclease H-like"/>
    <property type="match status" value="1"/>
</dbReference>
<keyword evidence="7" id="KW-0804">Transcription</keyword>
<protein>
    <recommendedName>
        <fullName evidence="14">BED-type domain-containing protein</fullName>
    </recommendedName>
</protein>
<evidence type="ECO:0000256" key="7">
    <source>
        <dbReference type="ARBA" id="ARBA00023163"/>
    </source>
</evidence>
<dbReference type="GO" id="GO:0008270">
    <property type="term" value="F:zinc ion binding"/>
    <property type="evidence" value="ECO:0007669"/>
    <property type="project" value="UniProtKB-KW"/>
</dbReference>
<dbReference type="Proteomes" id="UP000472276">
    <property type="component" value="Unassembled WGS sequence"/>
</dbReference>
<organism evidence="12 13">
    <name type="scientific">Oreochromis aureus</name>
    <name type="common">Israeli tilapia</name>
    <name type="synonym">Chromis aureus</name>
    <dbReference type="NCBI Taxonomy" id="47969"/>
    <lineage>
        <taxon>Eukaryota</taxon>
        <taxon>Metazoa</taxon>
        <taxon>Chordata</taxon>
        <taxon>Craniata</taxon>
        <taxon>Vertebrata</taxon>
        <taxon>Euteleostomi</taxon>
        <taxon>Actinopterygii</taxon>
        <taxon>Neopterygii</taxon>
        <taxon>Teleostei</taxon>
        <taxon>Neoteleostei</taxon>
        <taxon>Acanthomorphata</taxon>
        <taxon>Ovalentaria</taxon>
        <taxon>Cichlomorphae</taxon>
        <taxon>Cichliformes</taxon>
        <taxon>Cichlidae</taxon>
        <taxon>African cichlids</taxon>
        <taxon>Pseudocrenilabrinae</taxon>
        <taxon>Oreochromini</taxon>
        <taxon>Oreochromis</taxon>
    </lineage>
</organism>
<keyword evidence="9" id="KW-0472">Membrane</keyword>
<reference evidence="12" key="2">
    <citation type="submission" date="2025-09" db="UniProtKB">
        <authorList>
            <consortium name="Ensembl"/>
        </authorList>
    </citation>
    <scope>IDENTIFICATION</scope>
</reference>
<feature type="domain" description="BED-type" evidence="10">
    <location>
        <begin position="16"/>
        <end position="57"/>
    </location>
</feature>
<evidence type="ECO:0000313" key="13">
    <source>
        <dbReference type="Proteomes" id="UP000472276"/>
    </source>
</evidence>
<dbReference type="InterPro" id="IPR003656">
    <property type="entry name" value="Znf_BED"/>
</dbReference>
<evidence type="ECO:0000256" key="6">
    <source>
        <dbReference type="ARBA" id="ARBA00023125"/>
    </source>
</evidence>
<dbReference type="PANTHER" id="PTHR46481:SF10">
    <property type="entry name" value="ZINC FINGER BED DOMAIN-CONTAINING PROTEIN 39"/>
    <property type="match status" value="1"/>
</dbReference>
<dbReference type="GO" id="GO:0005634">
    <property type="term" value="C:nucleus"/>
    <property type="evidence" value="ECO:0007669"/>
    <property type="project" value="UniProtKB-SubCell"/>
</dbReference>
<evidence type="ECO:0000313" key="12">
    <source>
        <dbReference type="Ensembl" id="ENSOABP00000026691.2"/>
    </source>
</evidence>
<name>A0A668TKE6_OREAU</name>
<evidence type="ECO:0000259" key="10">
    <source>
        <dbReference type="Pfam" id="PF02892"/>
    </source>
</evidence>
<dbReference type="SUPFAM" id="SSF140996">
    <property type="entry name" value="Hermes dimerisation domain"/>
    <property type="match status" value="1"/>
</dbReference>
<keyword evidence="5" id="KW-0805">Transcription regulation</keyword>
<feature type="transmembrane region" description="Helical" evidence="9">
    <location>
        <begin position="628"/>
        <end position="648"/>
    </location>
</feature>
<evidence type="ECO:0000256" key="4">
    <source>
        <dbReference type="ARBA" id="ARBA00022833"/>
    </source>
</evidence>
<keyword evidence="13" id="KW-1185">Reference proteome</keyword>
<evidence type="ECO:0000256" key="8">
    <source>
        <dbReference type="ARBA" id="ARBA00023242"/>
    </source>
</evidence>
<dbReference type="Pfam" id="PF02892">
    <property type="entry name" value="zf-BED"/>
    <property type="match status" value="1"/>
</dbReference>
<keyword evidence="4" id="KW-0862">Zinc</keyword>
<dbReference type="InterPro" id="IPR012337">
    <property type="entry name" value="RNaseH-like_sf"/>
</dbReference>
<keyword evidence="3" id="KW-0863">Zinc-finger</keyword>
<feature type="domain" description="HAT C-terminal dimerisation" evidence="11">
    <location>
        <begin position="500"/>
        <end position="562"/>
    </location>
</feature>
<dbReference type="InterPro" id="IPR008906">
    <property type="entry name" value="HATC_C_dom"/>
</dbReference>
<evidence type="ECO:0000256" key="1">
    <source>
        <dbReference type="ARBA" id="ARBA00004123"/>
    </source>
</evidence>
<keyword evidence="9" id="KW-1133">Transmembrane helix</keyword>
<dbReference type="Pfam" id="PF05699">
    <property type="entry name" value="Dimer_Tnp_hAT"/>
    <property type="match status" value="1"/>
</dbReference>
<evidence type="ECO:0000259" key="11">
    <source>
        <dbReference type="Pfam" id="PF05699"/>
    </source>
</evidence>
<accession>A0A668TKE6</accession>
<evidence type="ECO:0000256" key="9">
    <source>
        <dbReference type="SAM" id="Phobius"/>
    </source>
</evidence>
<dbReference type="AlphaFoldDB" id="A0A668TKE6"/>
<dbReference type="OMA" id="EECPLQW"/>
<evidence type="ECO:0000256" key="2">
    <source>
        <dbReference type="ARBA" id="ARBA00022723"/>
    </source>
</evidence>
<dbReference type="Ensembl" id="ENSOABT00000027453.2">
    <property type="protein sequence ID" value="ENSOABP00000026691.2"/>
    <property type="gene ID" value="ENSOABG00000012604.2"/>
</dbReference>
<evidence type="ECO:0008006" key="14">
    <source>
        <dbReference type="Google" id="ProtNLM"/>
    </source>
</evidence>
<dbReference type="InterPro" id="IPR052035">
    <property type="entry name" value="ZnF_BED_domain_contain"/>
</dbReference>
<reference evidence="12" key="1">
    <citation type="submission" date="2025-08" db="UniProtKB">
        <authorList>
            <consortium name="Ensembl"/>
        </authorList>
    </citation>
    <scope>IDENTIFICATION</scope>
</reference>
<keyword evidence="9" id="KW-0812">Transmembrane</keyword>
<comment type="subcellular location">
    <subcellularLocation>
        <location evidence="1">Nucleus</location>
    </subcellularLocation>
</comment>
<feature type="transmembrane region" description="Helical" evidence="9">
    <location>
        <begin position="599"/>
        <end position="622"/>
    </location>
</feature>
<keyword evidence="6" id="KW-0238">DNA-binding</keyword>
<keyword evidence="2" id="KW-0479">Metal-binding</keyword>
<keyword evidence="8" id="KW-0539">Nucleus</keyword>
<dbReference type="GO" id="GO:0046983">
    <property type="term" value="F:protein dimerization activity"/>
    <property type="evidence" value="ECO:0007669"/>
    <property type="project" value="InterPro"/>
</dbReference>